<dbReference type="InterPro" id="IPR023997">
    <property type="entry name" value="TonB-dep_OMP_SusC/RagA_CS"/>
</dbReference>
<evidence type="ECO:0000256" key="1">
    <source>
        <dbReference type="ARBA" id="ARBA00004571"/>
    </source>
</evidence>
<reference evidence="13 14" key="1">
    <citation type="journal article" date="2011" name="Stand. Genomic Sci.">
        <title>Complete genome sequence of the gliding, heparinolytic Pedobacter saltans type strain (113).</title>
        <authorList>
            <person name="Liolios K."/>
            <person name="Sikorski J."/>
            <person name="Lu M."/>
            <person name="Nolan M."/>
            <person name="Lapidus A."/>
            <person name="Lucas S."/>
            <person name="Hammon N."/>
            <person name="Deshpande S."/>
            <person name="Cheng J.F."/>
            <person name="Tapia R."/>
            <person name="Han C."/>
            <person name="Goodwin L."/>
            <person name="Pitluck S."/>
            <person name="Huntemann M."/>
            <person name="Ivanova N."/>
            <person name="Pagani I."/>
            <person name="Mavromatis K."/>
            <person name="Ovchinikova G."/>
            <person name="Pati A."/>
            <person name="Chen A."/>
            <person name="Palaniappan K."/>
            <person name="Land M."/>
            <person name="Hauser L."/>
            <person name="Brambilla E.M."/>
            <person name="Kotsyurbenko O."/>
            <person name="Rohde M."/>
            <person name="Tindall B.J."/>
            <person name="Abt B."/>
            <person name="Goker M."/>
            <person name="Detter J.C."/>
            <person name="Woyke T."/>
            <person name="Bristow J."/>
            <person name="Eisen J.A."/>
            <person name="Markowitz V."/>
            <person name="Hugenholtz P."/>
            <person name="Klenk H.P."/>
            <person name="Kyrpides N.C."/>
        </authorList>
    </citation>
    <scope>NUCLEOTIDE SEQUENCE [LARGE SCALE GENOMIC DNA]</scope>
    <source>
        <strain evidence="14">ATCC 51119 / DSM 12145 / JCM 21818 / LMG 10337 / NBRC 100064 / NCIMB 13643</strain>
    </source>
</reference>
<evidence type="ECO:0000256" key="8">
    <source>
        <dbReference type="PROSITE-ProRule" id="PRU01360"/>
    </source>
</evidence>
<dbReference type="RefSeq" id="WP_013634727.1">
    <property type="nucleotide sequence ID" value="NC_015177.1"/>
</dbReference>
<dbReference type="SUPFAM" id="SSF49464">
    <property type="entry name" value="Carboxypeptidase regulatory domain-like"/>
    <property type="match status" value="1"/>
</dbReference>
<evidence type="ECO:0000256" key="2">
    <source>
        <dbReference type="ARBA" id="ARBA00022448"/>
    </source>
</evidence>
<dbReference type="Pfam" id="PF13715">
    <property type="entry name" value="CarbopepD_reg_2"/>
    <property type="match status" value="1"/>
</dbReference>
<evidence type="ECO:0000256" key="10">
    <source>
        <dbReference type="SAM" id="SignalP"/>
    </source>
</evidence>
<keyword evidence="4 8" id="KW-0812">Transmembrane</keyword>
<evidence type="ECO:0000256" key="5">
    <source>
        <dbReference type="ARBA" id="ARBA00023077"/>
    </source>
</evidence>
<keyword evidence="14" id="KW-1185">Reference proteome</keyword>
<keyword evidence="3 8" id="KW-1134">Transmembrane beta strand</keyword>
<feature type="signal peptide" evidence="10">
    <location>
        <begin position="1"/>
        <end position="28"/>
    </location>
</feature>
<name>F0S6C0_PSESL</name>
<evidence type="ECO:0000256" key="9">
    <source>
        <dbReference type="RuleBase" id="RU003357"/>
    </source>
</evidence>
<evidence type="ECO:0000256" key="4">
    <source>
        <dbReference type="ARBA" id="ARBA00022692"/>
    </source>
</evidence>
<dbReference type="InterPro" id="IPR039426">
    <property type="entry name" value="TonB-dep_rcpt-like"/>
</dbReference>
<comment type="similarity">
    <text evidence="8 9">Belongs to the TonB-dependent receptor family.</text>
</comment>
<dbReference type="KEGG" id="psn:Pedsa_3717"/>
<dbReference type="InterPro" id="IPR012910">
    <property type="entry name" value="Plug_dom"/>
</dbReference>
<reference evidence="14" key="2">
    <citation type="submission" date="2011-02" db="EMBL/GenBank/DDBJ databases">
        <title>The complete genome of Pedobacter saltans DSM 12145.</title>
        <authorList>
            <consortium name="US DOE Joint Genome Institute (JGI-PGF)"/>
            <person name="Lucas S."/>
            <person name="Copeland A."/>
            <person name="Lapidus A."/>
            <person name="Bruce D."/>
            <person name="Goodwin L."/>
            <person name="Pitluck S."/>
            <person name="Kyrpides N."/>
            <person name="Mavromatis K."/>
            <person name="Pagani I."/>
            <person name="Ivanova N."/>
            <person name="Ovchinnikova G."/>
            <person name="Lu M."/>
            <person name="Detter J.C."/>
            <person name="Han C."/>
            <person name="Land M."/>
            <person name="Hauser L."/>
            <person name="Markowitz V."/>
            <person name="Cheng J.-F."/>
            <person name="Hugenholtz P."/>
            <person name="Woyke T."/>
            <person name="Wu D."/>
            <person name="Tindall B."/>
            <person name="Pomrenke H.G."/>
            <person name="Brambilla E."/>
            <person name="Klenk H.-P."/>
            <person name="Eisen J.A."/>
        </authorList>
    </citation>
    <scope>NUCLEOTIDE SEQUENCE [LARGE SCALE GENOMIC DNA]</scope>
    <source>
        <strain evidence="14">ATCC 51119 / DSM 12145 / JCM 21818 / LMG 10337 / NBRC 100064 / NCIMB 13643</strain>
    </source>
</reference>
<dbReference type="SUPFAM" id="SSF56935">
    <property type="entry name" value="Porins"/>
    <property type="match status" value="1"/>
</dbReference>
<feature type="domain" description="TonB-dependent receptor plug" evidence="12">
    <location>
        <begin position="122"/>
        <end position="229"/>
    </location>
</feature>
<dbReference type="HOGENOM" id="CLU_004317_0_2_10"/>
<evidence type="ECO:0000256" key="3">
    <source>
        <dbReference type="ARBA" id="ARBA00022452"/>
    </source>
</evidence>
<dbReference type="Proteomes" id="UP000000310">
    <property type="component" value="Chromosome"/>
</dbReference>
<evidence type="ECO:0000313" key="14">
    <source>
        <dbReference type="Proteomes" id="UP000000310"/>
    </source>
</evidence>
<keyword evidence="13" id="KW-0675">Receptor</keyword>
<feature type="domain" description="TonB-dependent receptor-like beta-barrel" evidence="11">
    <location>
        <begin position="432"/>
        <end position="843"/>
    </location>
</feature>
<dbReference type="InterPro" id="IPR023996">
    <property type="entry name" value="TonB-dep_OMP_SusC/RagA"/>
</dbReference>
<dbReference type="Pfam" id="PF07715">
    <property type="entry name" value="Plug"/>
    <property type="match status" value="1"/>
</dbReference>
<dbReference type="NCBIfam" id="TIGR04057">
    <property type="entry name" value="SusC_RagA_signa"/>
    <property type="match status" value="1"/>
</dbReference>
<dbReference type="Gene3D" id="2.170.130.10">
    <property type="entry name" value="TonB-dependent receptor, plug domain"/>
    <property type="match status" value="1"/>
</dbReference>
<dbReference type="Gene3D" id="2.60.40.1120">
    <property type="entry name" value="Carboxypeptidase-like, regulatory domain"/>
    <property type="match status" value="1"/>
</dbReference>
<keyword evidence="2 8" id="KW-0813">Transport</keyword>
<dbReference type="STRING" id="762903.Pedsa_3717"/>
<evidence type="ECO:0000313" key="13">
    <source>
        <dbReference type="EMBL" id="ADY54246.1"/>
    </source>
</evidence>
<protein>
    <submittedName>
        <fullName evidence="13">TonB-dependent receptor</fullName>
    </submittedName>
</protein>
<evidence type="ECO:0000259" key="11">
    <source>
        <dbReference type="Pfam" id="PF00593"/>
    </source>
</evidence>
<evidence type="ECO:0000259" key="12">
    <source>
        <dbReference type="Pfam" id="PF07715"/>
    </source>
</evidence>
<dbReference type="OrthoDB" id="9768177at2"/>
<dbReference type="NCBIfam" id="TIGR04056">
    <property type="entry name" value="OMP_RagA_SusC"/>
    <property type="match status" value="1"/>
</dbReference>
<dbReference type="Gene3D" id="2.40.170.20">
    <property type="entry name" value="TonB-dependent receptor, beta-barrel domain"/>
    <property type="match status" value="1"/>
</dbReference>
<accession>F0S6C0</accession>
<dbReference type="InterPro" id="IPR036942">
    <property type="entry name" value="Beta-barrel_TonB_sf"/>
</dbReference>
<dbReference type="GO" id="GO:0009279">
    <property type="term" value="C:cell outer membrane"/>
    <property type="evidence" value="ECO:0007669"/>
    <property type="project" value="UniProtKB-SubCell"/>
</dbReference>
<keyword evidence="10" id="KW-0732">Signal</keyword>
<dbReference type="EMBL" id="CP002545">
    <property type="protein sequence ID" value="ADY54246.1"/>
    <property type="molecule type" value="Genomic_DNA"/>
</dbReference>
<evidence type="ECO:0000256" key="7">
    <source>
        <dbReference type="ARBA" id="ARBA00023237"/>
    </source>
</evidence>
<proteinExistence type="inferred from homology"/>
<keyword evidence="6 8" id="KW-0472">Membrane</keyword>
<gene>
    <name evidence="13" type="ordered locus">Pedsa_3717</name>
</gene>
<organism evidence="13 14">
    <name type="scientific">Pseudopedobacter saltans (strain ATCC 51119 / DSM 12145 / JCM 21818 / CCUG 39354 / LMG 10337 / NBRC 100064 / NCIMB 13643)</name>
    <name type="common">Pedobacter saltans</name>
    <dbReference type="NCBI Taxonomy" id="762903"/>
    <lineage>
        <taxon>Bacteria</taxon>
        <taxon>Pseudomonadati</taxon>
        <taxon>Bacteroidota</taxon>
        <taxon>Sphingobacteriia</taxon>
        <taxon>Sphingobacteriales</taxon>
        <taxon>Sphingobacteriaceae</taxon>
        <taxon>Pseudopedobacter</taxon>
    </lineage>
</organism>
<dbReference type="FunFam" id="2.60.40.1120:FF:000003">
    <property type="entry name" value="Outer membrane protein Omp121"/>
    <property type="match status" value="1"/>
</dbReference>
<evidence type="ECO:0000256" key="6">
    <source>
        <dbReference type="ARBA" id="ARBA00023136"/>
    </source>
</evidence>
<dbReference type="AlphaFoldDB" id="F0S6C0"/>
<comment type="subcellular location">
    <subcellularLocation>
        <location evidence="1 8">Cell outer membrane</location>
        <topology evidence="1 8">Multi-pass membrane protein</topology>
    </subcellularLocation>
</comment>
<sequence length="1084" mass="119986">MKEELKKISLRLPLFLLFLCWCTQSLFAQNTRKITGTVVEANGEPLIGVSVKVTGEKQGVMTDVQGHFSLNVKPDAIIEISYIGYEPQKINTADKTSFNIVMKENTDLLNEVVVIGYGVARKKDLTGSSASIKGSDIANIPVTTAAQAITGKIAGVNVVTQSGAPGADINILVRGGTSITQSTKPLYIVDGFQMDDALRNIDINDIESIDVMKDASATAIYGARGANGIILITTKSGKAGKTTVNYNTYYSFEKLGKKLDMLGVEDYVKYQYEYQILRGQENNFASYFGGNVTDPNFFTGAYARIAQDYGNREGIDWQGLMFGSTAIMQNHNVSVSGGTERTKVLVNYNFTGQDGVLAKTGYQKNSLRLKINHELYKGVRFDANVGLNSSNIEGGGSLGGRLKMALLQPPTGGVRFTNEQMIGSDIRDQMLVYDSQYDISNPIITNDAINQTRYTRQPTVNAALEIDIPWVKDLTFRTAGSYFWQQVRSDYFDDGRTSAAKEKQGPYGSRNNNEKLTKQIANTLTYKKTLANAHNFNVMLGQETWYTESMKLDNDYLKFPQDNFGLNNTSMAGQQITESGQGKEGIVSVFGRLMYNYRDKYLLTATVRGDGSSKFAQGNQWGTLSSASAGWRVSEEDFMKDLTFINSLKVRGGYGITGNSNIDDNMYVTQYQGGRYWVGQSEIPALVPQGTLGNPNLVWERTQSTNLGLDLSLFKSRFNLTFDVYNNLSDNLLIKNGIAKSSGYNDQFQNIASIQNRGLEFIINTVNVKAGSFVWRTDLNMSFNKSKVKKLYGDVGKYMITSVDSRMEFIVREGESLGQFYGFKYGGLYTTDDFNQNPDGSYSLKAGVPRKGGLNATQVAGIKPGDIKFIPVTGQTDSNGNPIWSEQDRTVLGSAEPKFFGGLNNTFAYKGFDLSVFMNFSYGNEVFNMNTQRFVGPYYPNQNATAIMTNRFTLIDPVTGKETKDLNRLAALNPNQFSSDAIWSLNSTNKEPAAVEKTDYNLEDGSFLRINNITLGYTLPTQLTKKVHINNLRVFCTANNVHTFTKYSGYDPEVSASDRILTRGIDNSAYPRTRSFVAGLNLTF</sequence>
<dbReference type="Pfam" id="PF00593">
    <property type="entry name" value="TonB_dep_Rec_b-barrel"/>
    <property type="match status" value="1"/>
</dbReference>
<dbReference type="InterPro" id="IPR000531">
    <property type="entry name" value="Beta-barrel_TonB"/>
</dbReference>
<dbReference type="eggNOG" id="COG4771">
    <property type="taxonomic scope" value="Bacteria"/>
</dbReference>
<feature type="chain" id="PRO_5003255957" evidence="10">
    <location>
        <begin position="29"/>
        <end position="1084"/>
    </location>
</feature>
<keyword evidence="5 9" id="KW-0798">TonB box</keyword>
<dbReference type="eggNOG" id="COG1629">
    <property type="taxonomic scope" value="Bacteria"/>
</dbReference>
<dbReference type="InterPro" id="IPR037066">
    <property type="entry name" value="Plug_dom_sf"/>
</dbReference>
<dbReference type="InterPro" id="IPR008969">
    <property type="entry name" value="CarboxyPept-like_regulatory"/>
</dbReference>
<dbReference type="PROSITE" id="PS52016">
    <property type="entry name" value="TONB_DEPENDENT_REC_3"/>
    <property type="match status" value="1"/>
</dbReference>
<keyword evidence="7 8" id="KW-0998">Cell outer membrane</keyword>